<name>A0A9D7S6J7_9BACT</name>
<proteinExistence type="predicted"/>
<dbReference type="AlphaFoldDB" id="A0A9D7S6J7"/>
<gene>
    <name evidence="1" type="ORF">IPO85_04695</name>
</gene>
<accession>A0A9D7S6J7</accession>
<protein>
    <submittedName>
        <fullName evidence="1">Uncharacterized protein</fullName>
    </submittedName>
</protein>
<sequence length="556" mass="64612">MENELSPFIKVILIDDQPETLIGVNGFPEVINDSDNGDERFVDIEKYFQVKWLQNMNDIKEYRNLCHEAEDLYGTSFIGEKGWVPEIVCFDYALSPGKNENTGIPEHIKQSNPNLLLIEHSQKYKRLARSYSDKEKNEIKAPKIREAIEHLQLSNPDFKDLNNTEKLKQAEEFLKENRQLPFYEPIVRSVNGKDNMGCFGGGLIVSQFRKHPCVGIPTTSKEAASIEGNEAEFFEWLIEDDLNNTFFHGVKTQRWTMLLPKAVENLRFKIKSLVSGNKITLALGHLMQLANGKIPEKDNEQIFTFYSDFGKHSLPLKGLFIDVAIENRNVEIKNFCSELLNQLIENTKAGMNVSILRNAYDFADSLITEYKNEEKFFDRINYSFLKQRLEMGLISTEQKKTFNNLLTKYFMTGVEDKYKDFFDIRSKDFGKDDAITKRYTVLFTMLNIYKIFQDFKLENAEKNEFKKQAYLFNEPEEYDYLLGIFPRAETPAILHIHHAYNKQTLDKALKDKVGFILSDVLKAKNENRAIKEEEKTLLQSYALGIELSKPYPIWIQ</sequence>
<dbReference type="Proteomes" id="UP000808349">
    <property type="component" value="Unassembled WGS sequence"/>
</dbReference>
<reference evidence="1 2" key="1">
    <citation type="submission" date="2020-10" db="EMBL/GenBank/DDBJ databases">
        <title>Connecting structure to function with the recovery of over 1000 high-quality activated sludge metagenome-assembled genomes encoding full-length rRNA genes using long-read sequencing.</title>
        <authorList>
            <person name="Singleton C.M."/>
            <person name="Petriglieri F."/>
            <person name="Kristensen J.M."/>
            <person name="Kirkegaard R.H."/>
            <person name="Michaelsen T.Y."/>
            <person name="Andersen M.H."/>
            <person name="Karst S.M."/>
            <person name="Dueholm M.S."/>
            <person name="Nielsen P.H."/>
            <person name="Albertsen M."/>
        </authorList>
    </citation>
    <scope>NUCLEOTIDE SEQUENCE [LARGE SCALE GENOMIC DNA]</scope>
    <source>
        <strain evidence="1">Ribe_18-Q3-R11-54_BAT3C.373</strain>
    </source>
</reference>
<organism evidence="1 2">
    <name type="scientific">Candidatus Defluviibacterium haderslevense</name>
    <dbReference type="NCBI Taxonomy" id="2981993"/>
    <lineage>
        <taxon>Bacteria</taxon>
        <taxon>Pseudomonadati</taxon>
        <taxon>Bacteroidota</taxon>
        <taxon>Saprospiria</taxon>
        <taxon>Saprospirales</taxon>
        <taxon>Saprospiraceae</taxon>
        <taxon>Candidatus Defluviibacterium</taxon>
    </lineage>
</organism>
<dbReference type="EMBL" id="JADKFW010000004">
    <property type="protein sequence ID" value="MBK9716805.1"/>
    <property type="molecule type" value="Genomic_DNA"/>
</dbReference>
<comment type="caution">
    <text evidence="1">The sequence shown here is derived from an EMBL/GenBank/DDBJ whole genome shotgun (WGS) entry which is preliminary data.</text>
</comment>
<evidence type="ECO:0000313" key="2">
    <source>
        <dbReference type="Proteomes" id="UP000808349"/>
    </source>
</evidence>
<evidence type="ECO:0000313" key="1">
    <source>
        <dbReference type="EMBL" id="MBK9716805.1"/>
    </source>
</evidence>